<reference evidence="1" key="3">
    <citation type="submission" date="2025-09" db="UniProtKB">
        <authorList>
            <consortium name="Ensembl"/>
        </authorList>
    </citation>
    <scope>IDENTIFICATION</scope>
</reference>
<protein>
    <submittedName>
        <fullName evidence="1">Uncharacterized protein</fullName>
    </submittedName>
</protein>
<reference evidence="1" key="2">
    <citation type="submission" date="2025-08" db="UniProtKB">
        <authorList>
            <consortium name="Ensembl"/>
        </authorList>
    </citation>
    <scope>IDENTIFICATION</scope>
</reference>
<name>A0A8C9WCF7_SCLFO</name>
<dbReference type="GeneTree" id="ENSGT00960000186677"/>
<keyword evidence="2" id="KW-1185">Reference proteome</keyword>
<organism evidence="1 2">
    <name type="scientific">Scleropages formosus</name>
    <name type="common">Asian bonytongue</name>
    <name type="synonym">Osteoglossum formosum</name>
    <dbReference type="NCBI Taxonomy" id="113540"/>
    <lineage>
        <taxon>Eukaryota</taxon>
        <taxon>Metazoa</taxon>
        <taxon>Chordata</taxon>
        <taxon>Craniata</taxon>
        <taxon>Vertebrata</taxon>
        <taxon>Euteleostomi</taxon>
        <taxon>Actinopterygii</taxon>
        <taxon>Neopterygii</taxon>
        <taxon>Teleostei</taxon>
        <taxon>Osteoglossocephala</taxon>
        <taxon>Osteoglossomorpha</taxon>
        <taxon>Osteoglossiformes</taxon>
        <taxon>Osteoglossidae</taxon>
        <taxon>Scleropages</taxon>
    </lineage>
</organism>
<accession>A0A8C9WCF7</accession>
<evidence type="ECO:0000313" key="1">
    <source>
        <dbReference type="Ensembl" id="ENSSFOP00015072992.1"/>
    </source>
</evidence>
<dbReference type="OrthoDB" id="8942105at2759"/>
<sequence>GCLPYTVVTPQRGSRARSGHASSPECAAGADCAPLHRRTCKLPLRIRPKPRAKACVGDGCPRGSEQAGVPPALVHIPDRAAQYLGELPDFGYPGSDLGGAPCIEATGGAQVVSCRALVQIPPPPIVTLLKVLTQA</sequence>
<dbReference type="Proteomes" id="UP000694397">
    <property type="component" value="Chromosome 19"/>
</dbReference>
<dbReference type="Ensembl" id="ENSSFOT00015047857.1">
    <property type="protein sequence ID" value="ENSSFOP00015072992.1"/>
    <property type="gene ID" value="ENSSFOG00015026839.1"/>
</dbReference>
<proteinExistence type="predicted"/>
<dbReference type="AlphaFoldDB" id="A0A8C9WCF7"/>
<evidence type="ECO:0000313" key="2">
    <source>
        <dbReference type="Proteomes" id="UP000694397"/>
    </source>
</evidence>
<reference evidence="1 2" key="1">
    <citation type="submission" date="2019-04" db="EMBL/GenBank/DDBJ databases">
        <authorList>
            <consortium name="Wellcome Sanger Institute Data Sharing"/>
        </authorList>
    </citation>
    <scope>NUCLEOTIDE SEQUENCE [LARGE SCALE GENOMIC DNA]</scope>
</reference>